<dbReference type="Proteomes" id="UP000001996">
    <property type="component" value="Unassembled WGS sequence"/>
</dbReference>
<keyword evidence="5 13" id="KW-0479">Metal-binding</keyword>
<dbReference type="OrthoDB" id="260519at2759"/>
<evidence type="ECO:0000256" key="11">
    <source>
        <dbReference type="ARBA" id="ARBA00037877"/>
    </source>
</evidence>
<dbReference type="PROSITE" id="PS00191">
    <property type="entry name" value="CYTOCHROME_B5_1"/>
    <property type="match status" value="1"/>
</dbReference>
<dbReference type="HOGENOM" id="CLU_102602_3_2_1"/>
<dbReference type="PANTHER" id="PTHR19359:SF150">
    <property type="entry name" value="CYTOCHROME B5"/>
    <property type="match status" value="1"/>
</dbReference>
<feature type="domain" description="Cytochrome b5 heme-binding" evidence="14">
    <location>
        <begin position="8"/>
        <end position="84"/>
    </location>
</feature>
<evidence type="ECO:0000256" key="8">
    <source>
        <dbReference type="ARBA" id="ARBA00022982"/>
    </source>
</evidence>
<dbReference type="KEGG" id="lel:PVL30_005263"/>
<dbReference type="SMART" id="SM01117">
    <property type="entry name" value="Cyt-b5"/>
    <property type="match status" value="1"/>
</dbReference>
<dbReference type="FunFam" id="3.10.120.10:FF:000002">
    <property type="entry name" value="Cytochrome b5 type B"/>
    <property type="match status" value="1"/>
</dbReference>
<evidence type="ECO:0000256" key="13">
    <source>
        <dbReference type="RuleBase" id="RU362121"/>
    </source>
</evidence>
<dbReference type="GO" id="GO:0005789">
    <property type="term" value="C:endoplasmic reticulum membrane"/>
    <property type="evidence" value="ECO:0007669"/>
    <property type="project" value="UniProtKB-SubCell"/>
</dbReference>
<name>A5E688_LODEL</name>
<evidence type="ECO:0000256" key="7">
    <source>
        <dbReference type="ARBA" id="ARBA00022848"/>
    </source>
</evidence>
<evidence type="ECO:0000256" key="6">
    <source>
        <dbReference type="ARBA" id="ARBA00022824"/>
    </source>
</evidence>
<evidence type="ECO:0000256" key="12">
    <source>
        <dbReference type="ARBA" id="ARBA00038168"/>
    </source>
</evidence>
<keyword evidence="9 13" id="KW-0408">Iron</keyword>
<accession>A5E688</accession>
<dbReference type="PANTHER" id="PTHR19359">
    <property type="entry name" value="CYTOCHROME B5"/>
    <property type="match status" value="1"/>
</dbReference>
<dbReference type="VEuPathDB" id="FungiDB:LELG_05127"/>
<dbReference type="AlphaFoldDB" id="A5E688"/>
<evidence type="ECO:0000256" key="4">
    <source>
        <dbReference type="ARBA" id="ARBA00022692"/>
    </source>
</evidence>
<dbReference type="InParanoid" id="A5E688"/>
<organism evidence="15 16">
    <name type="scientific">Lodderomyces elongisporus (strain ATCC 11503 / CBS 2605 / JCM 1781 / NBRC 1676 / NRRL YB-4239)</name>
    <name type="common">Yeast</name>
    <name type="synonym">Saccharomyces elongisporus</name>
    <dbReference type="NCBI Taxonomy" id="379508"/>
    <lineage>
        <taxon>Eukaryota</taxon>
        <taxon>Fungi</taxon>
        <taxon>Dikarya</taxon>
        <taxon>Ascomycota</taxon>
        <taxon>Saccharomycotina</taxon>
        <taxon>Pichiomycetes</taxon>
        <taxon>Debaryomycetaceae</taxon>
        <taxon>Candida/Lodderomyces clade</taxon>
        <taxon>Lodderomyces</taxon>
    </lineage>
</organism>
<dbReference type="InterPro" id="IPR036400">
    <property type="entry name" value="Cyt_B5-like_heme/steroid_sf"/>
</dbReference>
<dbReference type="eggNOG" id="KOG0537">
    <property type="taxonomic scope" value="Eukaryota"/>
</dbReference>
<dbReference type="Pfam" id="PF00173">
    <property type="entry name" value="Cyt-b5"/>
    <property type="match status" value="1"/>
</dbReference>
<comment type="similarity">
    <text evidence="12 13">Belongs to the cytochrome b5 family.</text>
</comment>
<evidence type="ECO:0000313" key="15">
    <source>
        <dbReference type="EMBL" id="EDK46946.1"/>
    </source>
</evidence>
<keyword evidence="6" id="KW-0256">Endoplasmic reticulum</keyword>
<keyword evidence="8" id="KW-0249">Electron transport</keyword>
<evidence type="ECO:0000259" key="14">
    <source>
        <dbReference type="PROSITE" id="PS50255"/>
    </source>
</evidence>
<dbReference type="InterPro" id="IPR001199">
    <property type="entry name" value="Cyt_B5-like_heme/steroid-bd"/>
</dbReference>
<dbReference type="EMBL" id="CH981531">
    <property type="protein sequence ID" value="EDK46946.1"/>
    <property type="molecule type" value="Genomic_DNA"/>
</dbReference>
<sequence length="127" mass="14077">MSTEEEQVKVFEFDEVAKHTTHDDCWVIINGKVYNVSSYIDEHPGGEEVILDVAGSDATEAFDDIGHSDEAHEILEKLYLGNLKGAKPVEAKRAQAYSSTESSVNFPLIAVAVFLLAFGAYYYKNNL</sequence>
<proteinExistence type="inferred from homology"/>
<keyword evidence="7" id="KW-0492">Microsome</keyword>
<keyword evidence="10 13" id="KW-0472">Membrane</keyword>
<dbReference type="GO" id="GO:0016126">
    <property type="term" value="P:sterol biosynthetic process"/>
    <property type="evidence" value="ECO:0007669"/>
    <property type="project" value="EnsemblFungi"/>
</dbReference>
<reference evidence="15 16" key="1">
    <citation type="journal article" date="2009" name="Nature">
        <title>Evolution of pathogenicity and sexual reproduction in eight Candida genomes.</title>
        <authorList>
            <person name="Butler G."/>
            <person name="Rasmussen M.D."/>
            <person name="Lin M.F."/>
            <person name="Santos M.A."/>
            <person name="Sakthikumar S."/>
            <person name="Munro C.A."/>
            <person name="Rheinbay E."/>
            <person name="Grabherr M."/>
            <person name="Forche A."/>
            <person name="Reedy J.L."/>
            <person name="Agrafioti I."/>
            <person name="Arnaud M.B."/>
            <person name="Bates S."/>
            <person name="Brown A.J."/>
            <person name="Brunke S."/>
            <person name="Costanzo M.C."/>
            <person name="Fitzpatrick D.A."/>
            <person name="de Groot P.W."/>
            <person name="Harris D."/>
            <person name="Hoyer L.L."/>
            <person name="Hube B."/>
            <person name="Klis F.M."/>
            <person name="Kodira C."/>
            <person name="Lennard N."/>
            <person name="Logue M.E."/>
            <person name="Martin R."/>
            <person name="Neiman A.M."/>
            <person name="Nikolaou E."/>
            <person name="Quail M.A."/>
            <person name="Quinn J."/>
            <person name="Santos M.C."/>
            <person name="Schmitzberger F.F."/>
            <person name="Sherlock G."/>
            <person name="Shah P."/>
            <person name="Silverstein K.A."/>
            <person name="Skrzypek M.S."/>
            <person name="Soll D."/>
            <person name="Staggs R."/>
            <person name="Stansfield I."/>
            <person name="Stumpf M.P."/>
            <person name="Sudbery P.E."/>
            <person name="Srikantha T."/>
            <person name="Zeng Q."/>
            <person name="Berman J."/>
            <person name="Berriman M."/>
            <person name="Heitman J."/>
            <person name="Gow N.A."/>
            <person name="Lorenz M.C."/>
            <person name="Birren B.W."/>
            <person name="Kellis M."/>
            <person name="Cuomo C.A."/>
        </authorList>
    </citation>
    <scope>NUCLEOTIDE SEQUENCE [LARGE SCALE GENOMIC DNA]</scope>
    <source>
        <strain evidence="16">ATCC 11503 / BCRC 21390 / CBS 2605 / JCM 1781 / NBRC 1676 / NRRL YB-4239</strain>
    </source>
</reference>
<gene>
    <name evidence="15" type="ORF">LELG_05127</name>
</gene>
<keyword evidence="16" id="KW-1185">Reference proteome</keyword>
<feature type="transmembrane region" description="Helical" evidence="13">
    <location>
        <begin position="104"/>
        <end position="123"/>
    </location>
</feature>
<dbReference type="Gene3D" id="3.10.120.10">
    <property type="entry name" value="Cytochrome b5-like heme/steroid binding domain"/>
    <property type="match status" value="1"/>
</dbReference>
<dbReference type="GO" id="GO:0046872">
    <property type="term" value="F:metal ion binding"/>
    <property type="evidence" value="ECO:0007669"/>
    <property type="project" value="UniProtKB-UniRule"/>
</dbReference>
<dbReference type="STRING" id="379508.A5E688"/>
<evidence type="ECO:0000256" key="10">
    <source>
        <dbReference type="ARBA" id="ARBA00023136"/>
    </source>
</evidence>
<dbReference type="GO" id="GO:0009055">
    <property type="term" value="F:electron transfer activity"/>
    <property type="evidence" value="ECO:0007669"/>
    <property type="project" value="EnsemblFungi"/>
</dbReference>
<evidence type="ECO:0000256" key="3">
    <source>
        <dbReference type="ARBA" id="ARBA00022617"/>
    </source>
</evidence>
<dbReference type="FunCoup" id="A5E688">
    <property type="interactions" value="724"/>
</dbReference>
<dbReference type="GO" id="GO:0020037">
    <property type="term" value="F:heme binding"/>
    <property type="evidence" value="ECO:0007669"/>
    <property type="project" value="UniProtKB-UniRule"/>
</dbReference>
<evidence type="ECO:0000256" key="9">
    <source>
        <dbReference type="ARBA" id="ARBA00023004"/>
    </source>
</evidence>
<dbReference type="SUPFAM" id="SSF55856">
    <property type="entry name" value="Cytochrome b5-like heme/steroid binding domain"/>
    <property type="match status" value="1"/>
</dbReference>
<dbReference type="PROSITE" id="PS50255">
    <property type="entry name" value="CYTOCHROME_B5_2"/>
    <property type="match status" value="1"/>
</dbReference>
<evidence type="ECO:0000313" key="16">
    <source>
        <dbReference type="Proteomes" id="UP000001996"/>
    </source>
</evidence>
<dbReference type="PRINTS" id="PR00363">
    <property type="entry name" value="CYTOCHROMEB5"/>
</dbReference>
<dbReference type="InterPro" id="IPR018506">
    <property type="entry name" value="Cyt_B5_heme-BS"/>
</dbReference>
<keyword evidence="4 13" id="KW-0812">Transmembrane</keyword>
<dbReference type="GeneID" id="5230753"/>
<evidence type="ECO:0000256" key="2">
    <source>
        <dbReference type="ARBA" id="ARBA00022448"/>
    </source>
</evidence>
<evidence type="ECO:0000256" key="5">
    <source>
        <dbReference type="ARBA" id="ARBA00022723"/>
    </source>
</evidence>
<keyword evidence="3 13" id="KW-0349">Heme</keyword>
<comment type="subcellular location">
    <subcellularLocation>
        <location evidence="1">Endoplasmic reticulum membrane</location>
        <topology evidence="1">Single-pass membrane protein</topology>
        <orientation evidence="1">Cytoplasmic side</orientation>
    </subcellularLocation>
    <subcellularLocation>
        <location evidence="11">Microsome membrane</location>
        <topology evidence="11">Single-pass membrane protein</topology>
        <orientation evidence="11">Cytoplasmic side</orientation>
    </subcellularLocation>
</comment>
<keyword evidence="2" id="KW-0813">Transport</keyword>
<evidence type="ECO:0000256" key="1">
    <source>
        <dbReference type="ARBA" id="ARBA00004131"/>
    </source>
</evidence>
<dbReference type="OMA" id="AYFAWRY"/>
<protein>
    <submittedName>
        <fullName evidence="15">Cytochrome b5</fullName>
    </submittedName>
</protein>
<dbReference type="InterPro" id="IPR050668">
    <property type="entry name" value="Cytochrome_b5"/>
</dbReference>
<keyword evidence="13" id="KW-1133">Transmembrane helix</keyword>